<proteinExistence type="predicted"/>
<sequence>MRLFDSSVLGLAHVPMETRLSQDTVDHPAPIVRSPHCDPTDPNQVCERWLVSPDCELPPNSNTPIRPASRKILESSILWRLRVGFCPSLDAVHPSSDN</sequence>
<comment type="caution">
    <text evidence="1">The sequence shown here is derived from an EMBL/GenBank/DDBJ whole genome shotgun (WGS) entry which is preliminary data.</text>
</comment>
<reference evidence="1" key="2">
    <citation type="submission" date="2020-08" db="EMBL/GenBank/DDBJ databases">
        <title>Draft Genome Sequence of Cumin Blight Pathogen Alternaria burnsii.</title>
        <authorList>
            <person name="Feng Z."/>
        </authorList>
    </citation>
    <scope>NUCLEOTIDE SEQUENCE</scope>
    <source>
        <strain evidence="1">CBS107.38</strain>
    </source>
</reference>
<organism evidence="1 2">
    <name type="scientific">Alternaria burnsii</name>
    <dbReference type="NCBI Taxonomy" id="1187904"/>
    <lineage>
        <taxon>Eukaryota</taxon>
        <taxon>Fungi</taxon>
        <taxon>Dikarya</taxon>
        <taxon>Ascomycota</taxon>
        <taxon>Pezizomycotina</taxon>
        <taxon>Dothideomycetes</taxon>
        <taxon>Pleosporomycetidae</taxon>
        <taxon>Pleosporales</taxon>
        <taxon>Pleosporineae</taxon>
        <taxon>Pleosporaceae</taxon>
        <taxon>Alternaria</taxon>
        <taxon>Alternaria sect. Alternaria</taxon>
    </lineage>
</organism>
<dbReference type="RefSeq" id="XP_038786731.1">
    <property type="nucleotide sequence ID" value="XM_038931042.1"/>
</dbReference>
<protein>
    <submittedName>
        <fullName evidence="1">Uncharacterized protein</fullName>
    </submittedName>
</protein>
<dbReference type="Proteomes" id="UP000596902">
    <property type="component" value="Unassembled WGS sequence"/>
</dbReference>
<keyword evidence="2" id="KW-1185">Reference proteome</keyword>
<reference evidence="1" key="1">
    <citation type="submission" date="2020-01" db="EMBL/GenBank/DDBJ databases">
        <authorList>
            <person name="Feng Z.H.Z."/>
        </authorList>
    </citation>
    <scope>NUCLEOTIDE SEQUENCE</scope>
    <source>
        <strain evidence="1">CBS107.38</strain>
    </source>
</reference>
<evidence type="ECO:0000313" key="2">
    <source>
        <dbReference type="Proteomes" id="UP000596902"/>
    </source>
</evidence>
<dbReference type="EMBL" id="JAAABM010000007">
    <property type="protein sequence ID" value="KAF7676490.1"/>
    <property type="molecule type" value="Genomic_DNA"/>
</dbReference>
<name>A0A8H7EFK3_9PLEO</name>
<dbReference type="AlphaFoldDB" id="A0A8H7EFK3"/>
<evidence type="ECO:0000313" key="1">
    <source>
        <dbReference type="EMBL" id="KAF7676490.1"/>
    </source>
</evidence>
<dbReference type="GeneID" id="62204220"/>
<gene>
    <name evidence="1" type="ORF">GT037_005995</name>
</gene>
<accession>A0A8H7EFK3</accession>